<dbReference type="AlphaFoldDB" id="A0A8S1WDJ1"/>
<evidence type="ECO:0000256" key="1">
    <source>
        <dbReference type="SAM" id="Phobius"/>
    </source>
</evidence>
<keyword evidence="1" id="KW-1133">Transmembrane helix</keyword>
<gene>
    <name evidence="2" type="ORF">POCTA_138.1.T0880176</name>
</gene>
<feature type="transmembrane region" description="Helical" evidence="1">
    <location>
        <begin position="43"/>
        <end position="62"/>
    </location>
</feature>
<dbReference type="EMBL" id="CAJJDP010000087">
    <property type="protein sequence ID" value="CAD8186722.1"/>
    <property type="molecule type" value="Genomic_DNA"/>
</dbReference>
<evidence type="ECO:0000313" key="3">
    <source>
        <dbReference type="Proteomes" id="UP000683925"/>
    </source>
</evidence>
<evidence type="ECO:0000313" key="2">
    <source>
        <dbReference type="EMBL" id="CAD8186722.1"/>
    </source>
</evidence>
<organism evidence="2 3">
    <name type="scientific">Paramecium octaurelia</name>
    <dbReference type="NCBI Taxonomy" id="43137"/>
    <lineage>
        <taxon>Eukaryota</taxon>
        <taxon>Sar</taxon>
        <taxon>Alveolata</taxon>
        <taxon>Ciliophora</taxon>
        <taxon>Intramacronucleata</taxon>
        <taxon>Oligohymenophorea</taxon>
        <taxon>Peniculida</taxon>
        <taxon>Parameciidae</taxon>
        <taxon>Paramecium</taxon>
    </lineage>
</organism>
<name>A0A8S1WDJ1_PAROT</name>
<dbReference type="Proteomes" id="UP000683925">
    <property type="component" value="Unassembled WGS sequence"/>
</dbReference>
<sequence>MRLEIFFCHIYHYTYDCIIINQRIRIKSVSNWQLFNVCSGYRYLLYFPLQITTYVVIVQILIQKDSQFIMQQEDLIITITNQGYFFRKRKQQ</sequence>
<reference evidence="2" key="1">
    <citation type="submission" date="2021-01" db="EMBL/GenBank/DDBJ databases">
        <authorList>
            <consortium name="Genoscope - CEA"/>
            <person name="William W."/>
        </authorList>
    </citation>
    <scope>NUCLEOTIDE SEQUENCE</scope>
</reference>
<evidence type="ECO:0008006" key="4">
    <source>
        <dbReference type="Google" id="ProtNLM"/>
    </source>
</evidence>
<proteinExistence type="predicted"/>
<comment type="caution">
    <text evidence="2">The sequence shown here is derived from an EMBL/GenBank/DDBJ whole genome shotgun (WGS) entry which is preliminary data.</text>
</comment>
<accession>A0A8S1WDJ1</accession>
<protein>
    <recommendedName>
        <fullName evidence="4">Transmembrane protein</fullName>
    </recommendedName>
</protein>
<keyword evidence="3" id="KW-1185">Reference proteome</keyword>
<keyword evidence="1" id="KW-0472">Membrane</keyword>
<keyword evidence="1" id="KW-0812">Transmembrane</keyword>